<dbReference type="EMBL" id="SZZH01000002">
    <property type="protein sequence ID" value="TKV59184.1"/>
    <property type="molecule type" value="Genomic_DNA"/>
</dbReference>
<evidence type="ECO:0000256" key="3">
    <source>
        <dbReference type="ARBA" id="ARBA00012560"/>
    </source>
</evidence>
<evidence type="ECO:0000256" key="9">
    <source>
        <dbReference type="ARBA" id="ARBA00031501"/>
    </source>
</evidence>
<dbReference type="PANTHER" id="PTHR32438">
    <property type="entry name" value="4-ALPHA-GLUCANOTRANSFERASE DPE1, CHLOROPLASTIC/AMYLOPLASTIC"/>
    <property type="match status" value="1"/>
</dbReference>
<dbReference type="Pfam" id="PF02446">
    <property type="entry name" value="Glyco_hydro_77"/>
    <property type="match status" value="1"/>
</dbReference>
<comment type="caution">
    <text evidence="12">The sequence shown here is derived from an EMBL/GenBank/DDBJ whole genome shotgun (WGS) entry which is preliminary data.</text>
</comment>
<evidence type="ECO:0000256" key="4">
    <source>
        <dbReference type="ARBA" id="ARBA00020295"/>
    </source>
</evidence>
<dbReference type="InterPro" id="IPR003385">
    <property type="entry name" value="Glyco_hydro_77"/>
</dbReference>
<dbReference type="RefSeq" id="WP_137449787.1">
    <property type="nucleotide sequence ID" value="NZ_SZZH01000002.1"/>
</dbReference>
<evidence type="ECO:0000256" key="8">
    <source>
        <dbReference type="ARBA" id="ARBA00031423"/>
    </source>
</evidence>
<accession>A0A4U6QFW9</accession>
<dbReference type="Pfam" id="PF21226">
    <property type="entry name" value="MalQ_N"/>
    <property type="match status" value="1"/>
</dbReference>
<sequence>MTAPDALLHRLAESYGIATEFWDWRGAHVTVPGETIVAVLAALGVDAGTPEAAQAAADGIADREWRRMLAPTVVVRQGQSPSVFVHVTHGEPVSIWVELETGGTREDLVQEENWTPPRQVGDRLVGEATFRLPADLPLGYHTLRATSPSDEGAASVIVTPSWVGLPARLGRQRSWGVAAQLYSVRSEQSWGVGDAADLADLAVWSAGQGAGYVLVNPLHAAEPVPPLEPSPYLPTTRRFQNPIYLRPERIPEFAELDQTARDTVAAGKEGLRESLAGQDAILRDPSWAAKQRALELVHAVPRTAGRELAYRQYCEREGDGLQDFATWCALVEEHGADWREWPDELQHPRSTAVQAFRTGHADRVDWYRWLQWVLDEQLSVAQATARRAGMALGVMHDLAVGVHPRGADAWALQDVFAAGMTVGAPPDTYNQAGQDWSQPPWRPDRLAEVGYAPFRSMVATVLRSAGGLRVDHIIGMFRLWWIPAGLGPKNGTYVRYDHEALIGILALEAVRAQAAIVGEDLGTVEPWVRDYLRDRGILGTSILWFEYELDSGGAAIGPLPAEKWREYCLASVTTHDLPPSAAYLAGDHVRLRHELGLLTRSLEEELDADEAERAAWLVELRRRGALSEHAAEAAADGLDPDAPDAPADDVRATVEALHRYLSWTPSRLLGVSLTDMVGDRRGQNQPGTIDEYPNWRVPLSGPDGQPISLEDVFASERAAALAAIMRG</sequence>
<keyword evidence="7 10" id="KW-0119">Carbohydrate metabolism</keyword>
<dbReference type="GO" id="GO:0004134">
    <property type="term" value="F:4-alpha-glucanotransferase activity"/>
    <property type="evidence" value="ECO:0007669"/>
    <property type="project" value="UniProtKB-EC"/>
</dbReference>
<dbReference type="SUPFAM" id="SSF51445">
    <property type="entry name" value="(Trans)glycosidases"/>
    <property type="match status" value="1"/>
</dbReference>
<comment type="similarity">
    <text evidence="2 10">Belongs to the disproportionating enzyme family.</text>
</comment>
<keyword evidence="5 10" id="KW-0328">Glycosyltransferase</keyword>
<keyword evidence="6 10" id="KW-0808">Transferase</keyword>
<dbReference type="AlphaFoldDB" id="A0A4U6QFW9"/>
<dbReference type="OrthoDB" id="9811841at2"/>
<evidence type="ECO:0000256" key="10">
    <source>
        <dbReference type="RuleBase" id="RU361207"/>
    </source>
</evidence>
<dbReference type="PANTHER" id="PTHR32438:SF5">
    <property type="entry name" value="4-ALPHA-GLUCANOTRANSFERASE DPE1, CHLOROPLASTIC_AMYLOPLASTIC"/>
    <property type="match status" value="1"/>
</dbReference>
<dbReference type="Gene3D" id="3.20.20.80">
    <property type="entry name" value="Glycosidases"/>
    <property type="match status" value="1"/>
</dbReference>
<protein>
    <recommendedName>
        <fullName evidence="4 10">4-alpha-glucanotransferase</fullName>
        <ecNumber evidence="3 10">2.4.1.25</ecNumber>
    </recommendedName>
    <alternativeName>
        <fullName evidence="8 10">Amylomaltase</fullName>
    </alternativeName>
    <alternativeName>
        <fullName evidence="9 10">Disproportionating enzyme</fullName>
    </alternativeName>
</protein>
<dbReference type="GO" id="GO:0005975">
    <property type="term" value="P:carbohydrate metabolic process"/>
    <property type="evidence" value="ECO:0007669"/>
    <property type="project" value="InterPro"/>
</dbReference>
<dbReference type="InterPro" id="IPR048458">
    <property type="entry name" value="MalQ_N"/>
</dbReference>
<evidence type="ECO:0000256" key="5">
    <source>
        <dbReference type="ARBA" id="ARBA00022676"/>
    </source>
</evidence>
<comment type="catalytic activity">
    <reaction evidence="1 10">
        <text>Transfers a segment of a (1-&gt;4)-alpha-D-glucan to a new position in an acceptor, which may be glucose or a (1-&gt;4)-alpha-D-glucan.</text>
        <dbReference type="EC" id="2.4.1.25"/>
    </reaction>
</comment>
<dbReference type="Proteomes" id="UP000306985">
    <property type="component" value="Unassembled WGS sequence"/>
</dbReference>
<gene>
    <name evidence="12" type="primary">malQ</name>
    <name evidence="12" type="ORF">FDO65_11150</name>
</gene>
<reference evidence="12 13" key="1">
    <citation type="submission" date="2019-05" db="EMBL/GenBank/DDBJ databases">
        <title>Nakamurella sp. N5BH11, whole genome shotgun sequence.</title>
        <authorList>
            <person name="Tuo L."/>
        </authorList>
    </citation>
    <scope>NUCLEOTIDE SEQUENCE [LARGE SCALE GENOMIC DNA]</scope>
    <source>
        <strain evidence="12 13">N5BH11</strain>
    </source>
</reference>
<proteinExistence type="inferred from homology"/>
<feature type="domain" description="MalQ N-terminal beta-sandwich" evidence="11">
    <location>
        <begin position="69"/>
        <end position="160"/>
    </location>
</feature>
<evidence type="ECO:0000256" key="7">
    <source>
        <dbReference type="ARBA" id="ARBA00023277"/>
    </source>
</evidence>
<evidence type="ECO:0000259" key="11">
    <source>
        <dbReference type="Pfam" id="PF21226"/>
    </source>
</evidence>
<organism evidence="12 13">
    <name type="scientific">Nakamurella flava</name>
    <dbReference type="NCBI Taxonomy" id="2576308"/>
    <lineage>
        <taxon>Bacteria</taxon>
        <taxon>Bacillati</taxon>
        <taxon>Actinomycetota</taxon>
        <taxon>Actinomycetes</taxon>
        <taxon>Nakamurellales</taxon>
        <taxon>Nakamurellaceae</taxon>
        <taxon>Nakamurella</taxon>
    </lineage>
</organism>
<keyword evidence="13" id="KW-1185">Reference proteome</keyword>
<dbReference type="InterPro" id="IPR017853">
    <property type="entry name" value="GH"/>
</dbReference>
<evidence type="ECO:0000256" key="1">
    <source>
        <dbReference type="ARBA" id="ARBA00000439"/>
    </source>
</evidence>
<evidence type="ECO:0000256" key="2">
    <source>
        <dbReference type="ARBA" id="ARBA00005684"/>
    </source>
</evidence>
<dbReference type="NCBIfam" id="TIGR00217">
    <property type="entry name" value="malQ"/>
    <property type="match status" value="1"/>
</dbReference>
<evidence type="ECO:0000313" key="13">
    <source>
        <dbReference type="Proteomes" id="UP000306985"/>
    </source>
</evidence>
<name>A0A4U6QFW9_9ACTN</name>
<dbReference type="EC" id="2.4.1.25" evidence="3 10"/>
<evidence type="ECO:0000313" key="12">
    <source>
        <dbReference type="EMBL" id="TKV59184.1"/>
    </source>
</evidence>
<evidence type="ECO:0000256" key="6">
    <source>
        <dbReference type="ARBA" id="ARBA00022679"/>
    </source>
</evidence>